<dbReference type="AlphaFoldDB" id="A0A7K1J665"/>
<evidence type="ECO:0000313" key="3">
    <source>
        <dbReference type="EMBL" id="MUH60092.1"/>
    </source>
</evidence>
<evidence type="ECO:0000259" key="2">
    <source>
        <dbReference type="Pfam" id="PF17802"/>
    </source>
</evidence>
<proteinExistence type="predicted"/>
<name>A0A7K1J665_9BIFI</name>
<dbReference type="GO" id="GO:0005975">
    <property type="term" value="P:carbohydrate metabolic process"/>
    <property type="evidence" value="ECO:0007669"/>
    <property type="project" value="UniProtKB-ARBA"/>
</dbReference>
<dbReference type="RefSeq" id="WP_155588963.1">
    <property type="nucleotide sequence ID" value="NZ_WNLP01000007.1"/>
</dbReference>
<keyword evidence="1" id="KW-0812">Transmembrane</keyword>
<dbReference type="NCBIfam" id="TIGR01167">
    <property type="entry name" value="LPXTG_anchor"/>
    <property type="match status" value="1"/>
</dbReference>
<dbReference type="EMBL" id="WNLP01000007">
    <property type="protein sequence ID" value="MUH60092.1"/>
    <property type="molecule type" value="Genomic_DNA"/>
</dbReference>
<evidence type="ECO:0000256" key="1">
    <source>
        <dbReference type="SAM" id="Phobius"/>
    </source>
</evidence>
<organism evidence="3 4">
    <name type="scientific">Bifidobacterium canis</name>
    <dbReference type="NCBI Taxonomy" id="2610880"/>
    <lineage>
        <taxon>Bacteria</taxon>
        <taxon>Bacillati</taxon>
        <taxon>Actinomycetota</taxon>
        <taxon>Actinomycetes</taxon>
        <taxon>Bifidobacteriales</taxon>
        <taxon>Bifidobacteriaceae</taxon>
        <taxon>Bifidobacterium</taxon>
    </lineage>
</organism>
<protein>
    <submittedName>
        <fullName evidence="3">Fimbrial subunit FimA</fullName>
    </submittedName>
</protein>
<keyword evidence="1" id="KW-0472">Membrane</keyword>
<feature type="domain" description="SpaA-like prealbumin fold" evidence="2">
    <location>
        <begin position="385"/>
        <end position="489"/>
    </location>
</feature>
<reference evidence="3 4" key="1">
    <citation type="submission" date="2019-09" db="EMBL/GenBank/DDBJ databases">
        <title>Bifidobacterium canis sp. nov., isolated from the digestive tract of German Shepherd dog puppy.</title>
        <authorList>
            <person name="Bunesova V."/>
        </authorList>
    </citation>
    <scope>NUCLEOTIDE SEQUENCE [LARGE SCALE GENOMIC DNA]</scope>
    <source>
        <strain evidence="3 4">GSD1FS</strain>
    </source>
</reference>
<dbReference type="Proteomes" id="UP000487882">
    <property type="component" value="Unassembled WGS sequence"/>
</dbReference>
<gene>
    <name evidence="3" type="ORF">GSD1FS_1443</name>
</gene>
<comment type="caution">
    <text evidence="3">The sequence shown here is derived from an EMBL/GenBank/DDBJ whole genome shotgun (WGS) entry which is preliminary data.</text>
</comment>
<evidence type="ECO:0000313" key="4">
    <source>
        <dbReference type="Proteomes" id="UP000487882"/>
    </source>
</evidence>
<dbReference type="InterPro" id="IPR041033">
    <property type="entry name" value="SpaA_PFL_dom_1"/>
</dbReference>
<sequence>MLDKALIAAYPTGLKDLMTVSGDKVTFTGAAANMNRLQFICHYMYGSGTDVYGNTQVNSNELRKFAESMKTQLSSATPTATATAEDSEVTLDIPDGSEGLYLIVENDNDETKDPVKQSADGKSSETISHAMIVGTPVSVDGTMCTQIKSGTGDSAVTYDLGKLNLKAEKVEIQKTVSHPEQLIQIGTKRTFTINTNVPNYQNYQADHTTTDDKTWIPKEFKITDNPTDNIEPFTKDTSGKVTGLNNFSLEASTDGSTYTKVPAYDYAFSENTDTADDTNDFIVSLNPSATVLDDSGQPVKDADGNNKTENAILKYQGQRIKLTYDGVITALTPDAKDSLKNTENDVQLDFSNNPNVEEDKGTVTDKVKLYSVKLDMQKADLNAPKTLLSGAKFQVTVPGADASAEPTKIKFAKSADGSTYSVVKAGAAGYDKALDTITLDYKTADGAQPVTIAGLAADNDKAITYTFKETEAPKGYVLGSNPVTFTVTLTPQITKDENGNVVKDKSGVNIAVDAGEFNKFVDKTATLSATSAAADNTFDNGTITVLNTKNVSDLPKTGGQITWILLGGAAVIALAVALGYVGRKMRKGATA</sequence>
<keyword evidence="1" id="KW-1133">Transmembrane helix</keyword>
<accession>A0A7K1J665</accession>
<dbReference type="Gene3D" id="2.60.40.10">
    <property type="entry name" value="Immunoglobulins"/>
    <property type="match status" value="1"/>
</dbReference>
<feature type="transmembrane region" description="Helical" evidence="1">
    <location>
        <begin position="561"/>
        <end position="581"/>
    </location>
</feature>
<dbReference type="Gene3D" id="2.60.40.740">
    <property type="match status" value="1"/>
</dbReference>
<dbReference type="Pfam" id="PF17802">
    <property type="entry name" value="SpaA"/>
    <property type="match status" value="1"/>
</dbReference>
<keyword evidence="4" id="KW-1185">Reference proteome</keyword>
<dbReference type="InterPro" id="IPR013783">
    <property type="entry name" value="Ig-like_fold"/>
</dbReference>